<dbReference type="EMBL" id="CAJVQB010072918">
    <property type="protein sequence ID" value="CAG8843589.1"/>
    <property type="molecule type" value="Genomic_DNA"/>
</dbReference>
<feature type="non-terminal residue" evidence="1">
    <location>
        <position position="155"/>
    </location>
</feature>
<sequence length="155" mass="17600">DQLVALVKGHIPENTIKSTEKWIKVMNQWQSNVNYSEPLQSGFYSRVSLKNALSAISHYLQYVKPNMKKKGLGESKSTDGLTTENIQYILNYEVLDPNTLLELLKQGFFGFSYIVQLEKGLTKNDQGEIDRNQFDLIIPFLSDSQGVKGPNSNIR</sequence>
<evidence type="ECO:0000313" key="1">
    <source>
        <dbReference type="EMBL" id="CAG8843589.1"/>
    </source>
</evidence>
<protein>
    <submittedName>
        <fullName evidence="1">37229_t:CDS:1</fullName>
    </submittedName>
</protein>
<proteinExistence type="predicted"/>
<gene>
    <name evidence="1" type="ORF">GMARGA_LOCUS36622</name>
</gene>
<comment type="caution">
    <text evidence="1">The sequence shown here is derived from an EMBL/GenBank/DDBJ whole genome shotgun (WGS) entry which is preliminary data.</text>
</comment>
<name>A0ABN7WY79_GIGMA</name>
<accession>A0ABN7WY79</accession>
<feature type="non-terminal residue" evidence="1">
    <location>
        <position position="1"/>
    </location>
</feature>
<dbReference type="Proteomes" id="UP000789901">
    <property type="component" value="Unassembled WGS sequence"/>
</dbReference>
<organism evidence="1 2">
    <name type="scientific">Gigaspora margarita</name>
    <dbReference type="NCBI Taxonomy" id="4874"/>
    <lineage>
        <taxon>Eukaryota</taxon>
        <taxon>Fungi</taxon>
        <taxon>Fungi incertae sedis</taxon>
        <taxon>Mucoromycota</taxon>
        <taxon>Glomeromycotina</taxon>
        <taxon>Glomeromycetes</taxon>
        <taxon>Diversisporales</taxon>
        <taxon>Gigasporaceae</taxon>
        <taxon>Gigaspora</taxon>
    </lineage>
</organism>
<keyword evidence="2" id="KW-1185">Reference proteome</keyword>
<reference evidence="1 2" key="1">
    <citation type="submission" date="2021-06" db="EMBL/GenBank/DDBJ databases">
        <authorList>
            <person name="Kallberg Y."/>
            <person name="Tangrot J."/>
            <person name="Rosling A."/>
        </authorList>
    </citation>
    <scope>NUCLEOTIDE SEQUENCE [LARGE SCALE GENOMIC DNA]</scope>
    <source>
        <strain evidence="1 2">120-4 pot B 10/14</strain>
    </source>
</reference>
<evidence type="ECO:0000313" key="2">
    <source>
        <dbReference type="Proteomes" id="UP000789901"/>
    </source>
</evidence>